<dbReference type="KEGG" id="pdp:PDIP_41540"/>
<evidence type="ECO:0000256" key="1">
    <source>
        <dbReference type="SAM" id="MobiDB-lite"/>
    </source>
</evidence>
<feature type="region of interest" description="Disordered" evidence="1">
    <location>
        <begin position="92"/>
        <end position="129"/>
    </location>
</feature>
<dbReference type="InterPro" id="IPR012880">
    <property type="entry name" value="Gryzun"/>
</dbReference>
<dbReference type="OMA" id="CVEYYRD"/>
<feature type="domain" description="Gryzun putative trafficking through Golgi" evidence="2">
    <location>
        <begin position="664"/>
        <end position="1258"/>
    </location>
</feature>
<evidence type="ECO:0000259" key="3">
    <source>
        <dbReference type="Pfam" id="PF11817"/>
    </source>
</evidence>
<name>A0A7T6XSK3_PENDI</name>
<gene>
    <name evidence="4" type="ORF">Pdw03_1362</name>
</gene>
<organism evidence="4 5">
    <name type="scientific">Penicillium digitatum</name>
    <name type="common">Green mold</name>
    <dbReference type="NCBI Taxonomy" id="36651"/>
    <lineage>
        <taxon>Eukaryota</taxon>
        <taxon>Fungi</taxon>
        <taxon>Dikarya</taxon>
        <taxon>Ascomycota</taxon>
        <taxon>Pezizomycotina</taxon>
        <taxon>Eurotiomycetes</taxon>
        <taxon>Eurotiomycetidae</taxon>
        <taxon>Eurotiales</taxon>
        <taxon>Aspergillaceae</taxon>
        <taxon>Penicillium</taxon>
    </lineage>
</organism>
<dbReference type="EMBL" id="CP060778">
    <property type="protein sequence ID" value="QQK46464.1"/>
    <property type="molecule type" value="Genomic_DNA"/>
</dbReference>
<dbReference type="Pfam" id="PF07919">
    <property type="entry name" value="Gryzun"/>
    <property type="match status" value="1"/>
</dbReference>
<feature type="domain" description="Trafficking protein particle complex subunit 11" evidence="3">
    <location>
        <begin position="360"/>
        <end position="634"/>
    </location>
</feature>
<feature type="compositionally biased region" description="Low complexity" evidence="1">
    <location>
        <begin position="300"/>
        <end position="309"/>
    </location>
</feature>
<protein>
    <submittedName>
        <fullName evidence="4">Foie gras liver health family 1</fullName>
    </submittedName>
</protein>
<dbReference type="InterPro" id="IPR021773">
    <property type="entry name" value="TPC11"/>
</dbReference>
<dbReference type="Pfam" id="PF11817">
    <property type="entry name" value="Foie-gras_1"/>
    <property type="match status" value="1"/>
</dbReference>
<dbReference type="Proteomes" id="UP000595662">
    <property type="component" value="Chromosome 5"/>
</dbReference>
<proteinExistence type="predicted"/>
<dbReference type="RefSeq" id="XP_014535145.1">
    <property type="nucleotide sequence ID" value="XM_014679659.1"/>
</dbReference>
<feature type="region of interest" description="Disordered" evidence="1">
    <location>
        <begin position="285"/>
        <end position="309"/>
    </location>
</feature>
<dbReference type="PANTHER" id="PTHR14374:SF0">
    <property type="entry name" value="TRAFFICKING PROTEIN PARTICLE COMPLEX SUBUNIT 11"/>
    <property type="match status" value="1"/>
</dbReference>
<dbReference type="VEuPathDB" id="FungiDB:PDIP_41540"/>
<sequence length="1261" mass="141599">MDAYPEDYVNHNLPLVLLSGLEVDPENGSETSSSYPLLSEKGSHIFSDFPPLSGAVAEELRSLLLKEDSSQMPWKPRVTVFGNNTTANIGYRVKSSGRSCRLPPRKADPPIPSPPTTPSDDQDNEHSEHSAHYVLHSPISPLSPGSPTFPDGLLTPLWVTKHQELVPAAVINFFPFSLDPNMNSLRDNQLKIEINSLKKEWQSSGYKTRFVVVLISEDGEEGGYEGEIDDRIAGIRRATNLDPRSIFVIPPDAILSELQDFVKSLFSLLQSSVVEYYRELSKHARRKRNRGSIPPPTAPPTTGTSQTLSSQGWNVRYEFKLGIFAEFRQEMDAACRNYESAYDTLFGHEVFENIAGWNPRFNDARLLADALAIRIIRCLLWTGQTTAAARLWVDHRIRVKDIVNRRGKGSKHYGWEAWEARWSMVMAQLIRRAEIPSLSSDISSDQPGELYSLPEKMIPIGERVRPWENLHHEGYWLHRSAKHTMIRRALAHKIPMEDRMSPGQSPASQLANKSYLYDTYLVPETHAEAPQEGRTGFDHSGLILNTLKSAIEEFAKRHQTRKVESLSLEAAEEYMRIGSWSEAHSLLQPLWSTLSWRRSGWWHLMVNFGWALRECALRVQDSETVLRVDWELLNKAFKPRPAWHYDIHRSLENLPSEKPKPSLVLRAEDVITSLAASLVFERSDGNVGEPLQAQLSITSCAHKSSASIRLSEVKLVFEGCLRPVKIQSDQNQDADTTTPCCVATLPLREPSNSDTAIQSPTGGLTALVGIADLTLGPSQTKVFNLTCIPREAGGARVASITMLIEEEKFDLGYAITEPNQRESFWWQQTQKGVTRRRVGKNRDTSRCKVLPKPPKIRLTTPNLKETYYTNERVMLQIGIHNEEDEAADVSTEIRIFGTESTAQIQWLDTDSDLDLLESRASTPIEGPSHYLKRAVGVLERFSNKTLTIVLDDTQETTDFTLEVSAVYHLVSDIQTPIMKNITVDLSFIRPFEANYEFLPAIHPQPWPNFFAVGDTLPENSSAPSPIGLFQRWYLNSKVVSFAVEPLVIDKMSLILLEANGGAICEVHSEELVSPETPHLAPEELRESNFCLDVQKLVLGDRRPTALTCALEVNWRRQSSGSAAYSDADNSITTTVLDIPRFVVPMGEPRVLASATSSSNMPGLIHMDYVLENSSTHFLTFNLVMEASEHFAFSGPKTTVVQLVPLSRHTVNFNLFAAKRGLWIQPQLVVIDTYFNKTLRVLPTGDVKSDKKGILVWVDADD</sequence>
<evidence type="ECO:0000259" key="2">
    <source>
        <dbReference type="Pfam" id="PF07919"/>
    </source>
</evidence>
<dbReference type="AlphaFoldDB" id="A0A7T6XSK3"/>
<evidence type="ECO:0000313" key="4">
    <source>
        <dbReference type="EMBL" id="QQK46464.1"/>
    </source>
</evidence>
<accession>A0A7T6XSK3</accession>
<reference evidence="4 5" key="1">
    <citation type="submission" date="2020-08" db="EMBL/GenBank/DDBJ databases">
        <title>The completed genome sequence of the pathogenic ascomycete fungus Penicillium digitatum.</title>
        <authorList>
            <person name="Wang M."/>
        </authorList>
    </citation>
    <scope>NUCLEOTIDE SEQUENCE [LARGE SCALE GENOMIC DNA]</scope>
    <source>
        <strain evidence="4 5">PdW03</strain>
    </source>
</reference>
<dbReference type="GeneID" id="26232472"/>
<dbReference type="PANTHER" id="PTHR14374">
    <property type="entry name" value="FOIE GRAS"/>
    <property type="match status" value="1"/>
</dbReference>
<evidence type="ECO:0000313" key="5">
    <source>
        <dbReference type="Proteomes" id="UP000595662"/>
    </source>
</evidence>